<sequence>MSSTPRFLVVEGNVKEASEALEKAGATPFGPLYARTLQTLHPGAACDIVRPADPDGALPSGAQLQDYDGIAWTGSALNAYNTDPPVMRQVELAREVYDSGVPFFGSCWALQVAVVAAGGVVRKHPAGRELGIARKIRLTEAGTAHPMFAGKGPVFEAVCIHQDEVETLPVDSTLLASNDHSHVQAAEIRHGRGSFWGIQYHPEYDLHEIGHICLRYAEPLTEQGWFASVAACEDFVAKLDALNADPAGRRDLRWQLGIDADVLDEAVRLREIKNWINYRVLPEIARRR</sequence>
<dbReference type="STRING" id="1238182.C882_1260"/>
<dbReference type="eggNOG" id="COG0518">
    <property type="taxonomic scope" value="Bacteria"/>
</dbReference>
<dbReference type="Gene3D" id="3.40.50.880">
    <property type="match status" value="1"/>
</dbReference>
<dbReference type="GO" id="GO:0005829">
    <property type="term" value="C:cytosol"/>
    <property type="evidence" value="ECO:0007669"/>
    <property type="project" value="TreeGrafter"/>
</dbReference>
<protein>
    <submittedName>
        <fullName evidence="2">Glutamine amidotransferase class-I</fullName>
    </submittedName>
</protein>
<accession>K9GP18</accession>
<dbReference type="CDD" id="cd01741">
    <property type="entry name" value="GATase1_1"/>
    <property type="match status" value="1"/>
</dbReference>
<keyword evidence="2" id="KW-0808">Transferase</keyword>
<dbReference type="PROSITE" id="PS51273">
    <property type="entry name" value="GATASE_TYPE_1"/>
    <property type="match status" value="1"/>
</dbReference>
<organism evidence="2 3">
    <name type="scientific">Caenispirillum salinarum AK4</name>
    <dbReference type="NCBI Taxonomy" id="1238182"/>
    <lineage>
        <taxon>Bacteria</taxon>
        <taxon>Pseudomonadati</taxon>
        <taxon>Pseudomonadota</taxon>
        <taxon>Alphaproteobacteria</taxon>
        <taxon>Rhodospirillales</taxon>
        <taxon>Novispirillaceae</taxon>
        <taxon>Caenispirillum</taxon>
    </lineage>
</organism>
<dbReference type="EMBL" id="ANHY01000018">
    <property type="protein sequence ID" value="EKV27665.1"/>
    <property type="molecule type" value="Genomic_DNA"/>
</dbReference>
<dbReference type="InterPro" id="IPR029062">
    <property type="entry name" value="Class_I_gatase-like"/>
</dbReference>
<proteinExistence type="predicted"/>
<dbReference type="RefSeq" id="WP_009541916.1">
    <property type="nucleotide sequence ID" value="NZ_ANHY01000018.1"/>
</dbReference>
<dbReference type="OrthoDB" id="9813383at2"/>
<dbReference type="InterPro" id="IPR044992">
    <property type="entry name" value="ChyE-like"/>
</dbReference>
<dbReference type="PATRIC" id="fig|1238182.3.peg.3474"/>
<dbReference type="Pfam" id="PF00117">
    <property type="entry name" value="GATase"/>
    <property type="match status" value="1"/>
</dbReference>
<dbReference type="GO" id="GO:0016740">
    <property type="term" value="F:transferase activity"/>
    <property type="evidence" value="ECO:0007669"/>
    <property type="project" value="UniProtKB-KW"/>
</dbReference>
<dbReference type="InterPro" id="IPR017926">
    <property type="entry name" value="GATASE"/>
</dbReference>
<name>K9GP18_9PROT</name>
<evidence type="ECO:0000313" key="2">
    <source>
        <dbReference type="EMBL" id="EKV27665.1"/>
    </source>
</evidence>
<keyword evidence="2" id="KW-0315">Glutamine amidotransferase</keyword>
<evidence type="ECO:0000313" key="3">
    <source>
        <dbReference type="Proteomes" id="UP000009881"/>
    </source>
</evidence>
<dbReference type="Proteomes" id="UP000009881">
    <property type="component" value="Unassembled WGS sequence"/>
</dbReference>
<feature type="domain" description="Glutamine amidotransferase" evidence="1">
    <location>
        <begin position="47"/>
        <end position="211"/>
    </location>
</feature>
<keyword evidence="3" id="KW-1185">Reference proteome</keyword>
<dbReference type="PANTHER" id="PTHR42695">
    <property type="entry name" value="GLUTAMINE AMIDOTRANSFERASE YLR126C-RELATED"/>
    <property type="match status" value="1"/>
</dbReference>
<dbReference type="PANTHER" id="PTHR42695:SF5">
    <property type="entry name" value="GLUTAMINE AMIDOTRANSFERASE YLR126C-RELATED"/>
    <property type="match status" value="1"/>
</dbReference>
<evidence type="ECO:0000259" key="1">
    <source>
        <dbReference type="Pfam" id="PF00117"/>
    </source>
</evidence>
<comment type="caution">
    <text evidence="2">The sequence shown here is derived from an EMBL/GenBank/DDBJ whole genome shotgun (WGS) entry which is preliminary data.</text>
</comment>
<gene>
    <name evidence="2" type="ORF">C882_1260</name>
</gene>
<dbReference type="AlphaFoldDB" id="K9GP18"/>
<reference evidence="2 3" key="1">
    <citation type="journal article" date="2013" name="Genome Announc.">
        <title>Draft Genome Sequence of an Alphaproteobacterium, Caenispirillum salinarum AK4(T), Isolated from a Solar Saltern.</title>
        <authorList>
            <person name="Khatri I."/>
            <person name="Singh A."/>
            <person name="Korpole S."/>
            <person name="Pinnaka A.K."/>
            <person name="Subramanian S."/>
        </authorList>
    </citation>
    <scope>NUCLEOTIDE SEQUENCE [LARGE SCALE GENOMIC DNA]</scope>
    <source>
        <strain evidence="2 3">AK4</strain>
    </source>
</reference>
<dbReference type="SUPFAM" id="SSF52317">
    <property type="entry name" value="Class I glutamine amidotransferase-like"/>
    <property type="match status" value="1"/>
</dbReference>